<keyword evidence="3 5" id="KW-0807">Transducer</keyword>
<evidence type="ECO:0000256" key="4">
    <source>
        <dbReference type="ARBA" id="ARBA00029447"/>
    </source>
</evidence>
<dbReference type="SUPFAM" id="SSF58104">
    <property type="entry name" value="Methyl-accepting chemotaxis protein (MCP) signaling domain"/>
    <property type="match status" value="1"/>
</dbReference>
<dbReference type="PRINTS" id="PR00260">
    <property type="entry name" value="CHEMTRNSDUCR"/>
</dbReference>
<keyword evidence="1 6" id="KW-0812">Transmembrane</keyword>
<dbReference type="InterPro" id="IPR004089">
    <property type="entry name" value="MCPsignal_dom"/>
</dbReference>
<protein>
    <recommendedName>
        <fullName evidence="11">Methyl-accepting chemotaxis protein</fullName>
    </recommendedName>
</protein>
<evidence type="ECO:0000256" key="6">
    <source>
        <dbReference type="SAM" id="Phobius"/>
    </source>
</evidence>
<evidence type="ECO:0000256" key="2">
    <source>
        <dbReference type="ARBA" id="ARBA00022989"/>
    </source>
</evidence>
<dbReference type="SMART" id="SM00283">
    <property type="entry name" value="MA"/>
    <property type="match status" value="1"/>
</dbReference>
<name>A0A8J3BC53_9ACTN</name>
<dbReference type="InterPro" id="IPR004090">
    <property type="entry name" value="Chemotax_Me-accpt_rcpt"/>
</dbReference>
<dbReference type="RefSeq" id="WP_189171369.1">
    <property type="nucleotide sequence ID" value="NZ_BMQB01000008.1"/>
</dbReference>
<evidence type="ECO:0008006" key="11">
    <source>
        <dbReference type="Google" id="ProtNLM"/>
    </source>
</evidence>
<dbReference type="Pfam" id="PF00672">
    <property type="entry name" value="HAMP"/>
    <property type="match status" value="1"/>
</dbReference>
<dbReference type="Gene3D" id="1.10.287.950">
    <property type="entry name" value="Methyl-accepting chemotaxis protein"/>
    <property type="match status" value="1"/>
</dbReference>
<evidence type="ECO:0000313" key="10">
    <source>
        <dbReference type="Proteomes" id="UP000649739"/>
    </source>
</evidence>
<dbReference type="GO" id="GO:0004888">
    <property type="term" value="F:transmembrane signaling receptor activity"/>
    <property type="evidence" value="ECO:0007669"/>
    <property type="project" value="InterPro"/>
</dbReference>
<evidence type="ECO:0000256" key="5">
    <source>
        <dbReference type="PROSITE-ProRule" id="PRU00284"/>
    </source>
</evidence>
<keyword evidence="6" id="KW-0472">Membrane</keyword>
<reference evidence="9" key="2">
    <citation type="submission" date="2020-09" db="EMBL/GenBank/DDBJ databases">
        <authorList>
            <person name="Sun Q."/>
            <person name="Ohkuma M."/>
        </authorList>
    </citation>
    <scope>NUCLEOTIDE SEQUENCE</scope>
    <source>
        <strain evidence="9">JCM 3090</strain>
    </source>
</reference>
<keyword evidence="2 6" id="KW-1133">Transmembrane helix</keyword>
<keyword evidence="10" id="KW-1185">Reference proteome</keyword>
<dbReference type="GO" id="GO:0007165">
    <property type="term" value="P:signal transduction"/>
    <property type="evidence" value="ECO:0007669"/>
    <property type="project" value="UniProtKB-KW"/>
</dbReference>
<dbReference type="AlphaFoldDB" id="A0A8J3BC53"/>
<proteinExistence type="inferred from homology"/>
<comment type="similarity">
    <text evidence="4">Belongs to the methyl-accepting chemotaxis (MCP) protein family.</text>
</comment>
<dbReference type="GO" id="GO:0016020">
    <property type="term" value="C:membrane"/>
    <property type="evidence" value="ECO:0007669"/>
    <property type="project" value="InterPro"/>
</dbReference>
<dbReference type="Pfam" id="PF00015">
    <property type="entry name" value="MCPsignal"/>
    <property type="match status" value="1"/>
</dbReference>
<gene>
    <name evidence="9" type="ORF">GCM10010123_36350</name>
</gene>
<feature type="transmembrane region" description="Helical" evidence="6">
    <location>
        <begin position="268"/>
        <end position="290"/>
    </location>
</feature>
<dbReference type="SMART" id="SM00304">
    <property type="entry name" value="HAMP"/>
    <property type="match status" value="1"/>
</dbReference>
<dbReference type="Proteomes" id="UP000649739">
    <property type="component" value="Unassembled WGS sequence"/>
</dbReference>
<organism evidence="9 10">
    <name type="scientific">Pilimelia anulata</name>
    <dbReference type="NCBI Taxonomy" id="53371"/>
    <lineage>
        <taxon>Bacteria</taxon>
        <taxon>Bacillati</taxon>
        <taxon>Actinomycetota</taxon>
        <taxon>Actinomycetes</taxon>
        <taxon>Micromonosporales</taxon>
        <taxon>Micromonosporaceae</taxon>
        <taxon>Pilimelia</taxon>
    </lineage>
</organism>
<dbReference type="PROSITE" id="PS50111">
    <property type="entry name" value="CHEMOTAXIS_TRANSDUC_2"/>
    <property type="match status" value="1"/>
</dbReference>
<dbReference type="EMBL" id="BMQB01000008">
    <property type="protein sequence ID" value="GGK03141.1"/>
    <property type="molecule type" value="Genomic_DNA"/>
</dbReference>
<feature type="domain" description="Methyl-accepting transducer" evidence="7">
    <location>
        <begin position="368"/>
        <end position="571"/>
    </location>
</feature>
<sequence length="571" mass="59720">MWKWSQWRLLAGVLVLLGAFAVPLWLVAVNAFDRLERRAVGDEGRDLQVALNARAQRLTDFGATNAIWTVAYEEIRTRDRVGFARDFPGAILRNLYGVTGVLGVDRAGVVRVGGPIDAAGQYGPPTGALADPAVLRRMYDPDSAPGATRCGVVKGPDGPLAYCGLAVVRDGGRGPAVGGLIVLSALDAAWQQQLSTTLDQRIEVVESAAPPGVAHRDFGTALGTLDVRTQTRGERIRMSAALPTVNEGPVTLRSDVPRPIHDLATETLLRVLGLLAVAVVLITVAILWLIRRGIRDEVRPLRRTAEQIIAGNDLSLRIEPAGDGDIAALGRTFNGMLGNLQAHQQLLEHTHRQYEQGLRDRFAAREDEQTAADAASREAAGAALAAIADDLAGAVERLGGVAAAARDLAGGAGTAEAAIEDAAGLREPVDRAAAALGASLPTVTELATVITEIAGRTRLLALNATIEAARAGAAGRGFAVVAHEVKDLADRSARAAERIAATLRTLHTDADGVARSVASLSASVDRARSGVGDIGRVAEEQQRAADRLAGEVEVAAAALADVRAGQRPAAD</sequence>
<evidence type="ECO:0000313" key="9">
    <source>
        <dbReference type="EMBL" id="GGK03141.1"/>
    </source>
</evidence>
<evidence type="ECO:0000256" key="1">
    <source>
        <dbReference type="ARBA" id="ARBA00022692"/>
    </source>
</evidence>
<evidence type="ECO:0000259" key="8">
    <source>
        <dbReference type="PROSITE" id="PS50885"/>
    </source>
</evidence>
<dbReference type="PROSITE" id="PS50885">
    <property type="entry name" value="HAMP"/>
    <property type="match status" value="1"/>
</dbReference>
<evidence type="ECO:0000256" key="3">
    <source>
        <dbReference type="ARBA" id="ARBA00023224"/>
    </source>
</evidence>
<dbReference type="PANTHER" id="PTHR32089:SF112">
    <property type="entry name" value="LYSOZYME-LIKE PROTEIN-RELATED"/>
    <property type="match status" value="1"/>
</dbReference>
<dbReference type="InterPro" id="IPR007892">
    <property type="entry name" value="CHASE4"/>
</dbReference>
<reference evidence="9" key="1">
    <citation type="journal article" date="2014" name="Int. J. Syst. Evol. Microbiol.">
        <title>Complete genome sequence of Corynebacterium casei LMG S-19264T (=DSM 44701T), isolated from a smear-ripened cheese.</title>
        <authorList>
            <consortium name="US DOE Joint Genome Institute (JGI-PGF)"/>
            <person name="Walter F."/>
            <person name="Albersmeier A."/>
            <person name="Kalinowski J."/>
            <person name="Ruckert C."/>
        </authorList>
    </citation>
    <scope>NUCLEOTIDE SEQUENCE</scope>
    <source>
        <strain evidence="9">JCM 3090</strain>
    </source>
</reference>
<dbReference type="InterPro" id="IPR003660">
    <property type="entry name" value="HAMP_dom"/>
</dbReference>
<evidence type="ECO:0000259" key="7">
    <source>
        <dbReference type="PROSITE" id="PS50111"/>
    </source>
</evidence>
<feature type="domain" description="HAMP" evidence="8">
    <location>
        <begin position="295"/>
        <end position="345"/>
    </location>
</feature>
<dbReference type="CDD" id="cd06225">
    <property type="entry name" value="HAMP"/>
    <property type="match status" value="1"/>
</dbReference>
<dbReference type="GO" id="GO:0006935">
    <property type="term" value="P:chemotaxis"/>
    <property type="evidence" value="ECO:0007669"/>
    <property type="project" value="InterPro"/>
</dbReference>
<dbReference type="Gene3D" id="6.10.340.10">
    <property type="match status" value="1"/>
</dbReference>
<dbReference type="Pfam" id="PF05228">
    <property type="entry name" value="CHASE4"/>
    <property type="match status" value="1"/>
</dbReference>
<dbReference type="PANTHER" id="PTHR32089">
    <property type="entry name" value="METHYL-ACCEPTING CHEMOTAXIS PROTEIN MCPB"/>
    <property type="match status" value="1"/>
</dbReference>
<accession>A0A8J3BC53</accession>
<comment type="caution">
    <text evidence="9">The sequence shown here is derived from an EMBL/GenBank/DDBJ whole genome shotgun (WGS) entry which is preliminary data.</text>
</comment>